<feature type="compositionally biased region" description="Polar residues" evidence="9">
    <location>
        <begin position="1"/>
        <end position="10"/>
    </location>
</feature>
<evidence type="ECO:0000313" key="11">
    <source>
        <dbReference type="EMBL" id="QCB28708.1"/>
    </source>
</evidence>
<comment type="catalytic activity">
    <reaction evidence="1 8">
        <text>Cleavage of hydrophobic, N-terminal signal or leader sequences from secreted and periplasmic proteins.</text>
        <dbReference type="EC" id="3.4.21.89"/>
    </reaction>
</comment>
<keyword evidence="8" id="KW-1133">Transmembrane helix</keyword>
<evidence type="ECO:0000256" key="6">
    <source>
        <dbReference type="ARBA" id="ARBA00022801"/>
    </source>
</evidence>
<feature type="compositionally biased region" description="Low complexity" evidence="9">
    <location>
        <begin position="50"/>
        <end position="66"/>
    </location>
</feature>
<dbReference type="EC" id="3.4.21.89" evidence="4 8"/>
<evidence type="ECO:0000256" key="2">
    <source>
        <dbReference type="ARBA" id="ARBA00004401"/>
    </source>
</evidence>
<organism evidence="11 12">
    <name type="scientific">Corynebacterium endometrii</name>
    <dbReference type="NCBI Taxonomy" id="2488819"/>
    <lineage>
        <taxon>Bacteria</taxon>
        <taxon>Bacillati</taxon>
        <taxon>Actinomycetota</taxon>
        <taxon>Actinomycetes</taxon>
        <taxon>Mycobacteriales</taxon>
        <taxon>Corynebacteriaceae</taxon>
        <taxon>Corynebacterium</taxon>
    </lineage>
</organism>
<comment type="subcellular location">
    <subcellularLocation>
        <location evidence="2">Cell membrane</location>
        <topology evidence="2">Single-pass type II membrane protein</topology>
    </subcellularLocation>
    <subcellularLocation>
        <location evidence="8">Membrane</location>
        <topology evidence="8">Single-pass type II membrane protein</topology>
    </subcellularLocation>
</comment>
<dbReference type="EMBL" id="CP039247">
    <property type="protein sequence ID" value="QCB28708.1"/>
    <property type="molecule type" value="Genomic_DNA"/>
</dbReference>
<dbReference type="PROSITE" id="PS00501">
    <property type="entry name" value="SPASE_I_1"/>
    <property type="match status" value="1"/>
</dbReference>
<keyword evidence="8" id="KW-0472">Membrane</keyword>
<feature type="domain" description="Peptidase S26" evidence="10">
    <location>
        <begin position="78"/>
        <end position="286"/>
    </location>
</feature>
<dbReference type="PANTHER" id="PTHR43390:SF1">
    <property type="entry name" value="CHLOROPLAST PROCESSING PEPTIDASE"/>
    <property type="match status" value="1"/>
</dbReference>
<keyword evidence="6 8" id="KW-0378">Hydrolase</keyword>
<feature type="active site" evidence="7">
    <location>
        <position position="107"/>
    </location>
</feature>
<name>A0A4V1CEN3_9CORY</name>
<dbReference type="Gene3D" id="2.10.109.10">
    <property type="entry name" value="Umud Fragment, subunit A"/>
    <property type="match status" value="1"/>
</dbReference>
<accession>A0A4V1CEN3</accession>
<proteinExistence type="inferred from homology"/>
<evidence type="ECO:0000256" key="9">
    <source>
        <dbReference type="SAM" id="MobiDB-lite"/>
    </source>
</evidence>
<dbReference type="GO" id="GO:0005886">
    <property type="term" value="C:plasma membrane"/>
    <property type="evidence" value="ECO:0007669"/>
    <property type="project" value="UniProtKB-SubCell"/>
</dbReference>
<keyword evidence="12" id="KW-1185">Reference proteome</keyword>
<dbReference type="CDD" id="cd06530">
    <property type="entry name" value="S26_SPase_I"/>
    <property type="match status" value="1"/>
</dbReference>
<dbReference type="GO" id="GO:0009003">
    <property type="term" value="F:signal peptidase activity"/>
    <property type="evidence" value="ECO:0007669"/>
    <property type="project" value="UniProtKB-EC"/>
</dbReference>
<comment type="similarity">
    <text evidence="3 8">Belongs to the peptidase S26 family.</text>
</comment>
<sequence>MTQKSSSSGNHPRAGGYRRDPAFEARRAGDASRGNAYGPQERRGGAQKDPGAGSSAGPSSTRPTPAGGRDDEGLGLGSVVKVIASVVVLMLIVQTFVARLYVIPSASMEPTLHGCPGCTNDRIAVEKISYRFTDPAPGDVVVFAGTDSWNVDYNVQLSDNVMARGLQIIAASLGIGPSPENILVKRVIATGGQTVKCEAGDPGVMVDGVAVPSEYTLDPPANPIDTTVGSRACGGEYFGPVEVPAGSLWVMGDNRTNSVDSRAHLGDPLQGTIPVDNVRGKVMAVVLPVSRFGAVDHVDFGV</sequence>
<reference evidence="11 12" key="1">
    <citation type="submission" date="2019-04" db="EMBL/GenBank/DDBJ databases">
        <title>Corynebacterium endometrii sp. nov., isolated from the uterus of a cow with endometritis.</title>
        <authorList>
            <person name="Ballas P."/>
            <person name="Ruckert C."/>
            <person name="Wagener K."/>
            <person name="Drillich M."/>
            <person name="Kaempfer P."/>
            <person name="Busse H.-J."/>
            <person name="Ehling-Schulz M."/>
        </authorList>
    </citation>
    <scope>NUCLEOTIDE SEQUENCE [LARGE SCALE GENOMIC DNA]</scope>
    <source>
        <strain evidence="11 12">LMM-1653</strain>
    </source>
</reference>
<dbReference type="Pfam" id="PF10502">
    <property type="entry name" value="Peptidase_S26"/>
    <property type="match status" value="1"/>
</dbReference>
<gene>
    <name evidence="11" type="primary">lepB1</name>
    <name evidence="11" type="ORF">CENDO_07170</name>
</gene>
<keyword evidence="8" id="KW-0812">Transmembrane</keyword>
<dbReference type="OrthoDB" id="9815782at2"/>
<dbReference type="GO" id="GO:0004252">
    <property type="term" value="F:serine-type endopeptidase activity"/>
    <property type="evidence" value="ECO:0007669"/>
    <property type="project" value="InterPro"/>
</dbReference>
<feature type="compositionally biased region" description="Basic and acidic residues" evidence="9">
    <location>
        <begin position="17"/>
        <end position="30"/>
    </location>
</feature>
<evidence type="ECO:0000259" key="10">
    <source>
        <dbReference type="Pfam" id="PF10502"/>
    </source>
</evidence>
<evidence type="ECO:0000256" key="8">
    <source>
        <dbReference type="RuleBase" id="RU362042"/>
    </source>
</evidence>
<keyword evidence="5 8" id="KW-0645">Protease</keyword>
<feature type="active site" evidence="7">
    <location>
        <position position="185"/>
    </location>
</feature>
<dbReference type="KEGG" id="cee:CENDO_07170"/>
<dbReference type="InterPro" id="IPR019533">
    <property type="entry name" value="Peptidase_S26"/>
</dbReference>
<evidence type="ECO:0000256" key="4">
    <source>
        <dbReference type="ARBA" id="ARBA00013208"/>
    </source>
</evidence>
<dbReference type="Proteomes" id="UP000296352">
    <property type="component" value="Chromosome"/>
</dbReference>
<feature type="region of interest" description="Disordered" evidence="9">
    <location>
        <begin position="1"/>
        <end position="72"/>
    </location>
</feature>
<dbReference type="NCBIfam" id="TIGR02227">
    <property type="entry name" value="sigpep_I_bact"/>
    <property type="match status" value="1"/>
</dbReference>
<dbReference type="InterPro" id="IPR000223">
    <property type="entry name" value="Pept_S26A_signal_pept_1"/>
</dbReference>
<dbReference type="InterPro" id="IPR036286">
    <property type="entry name" value="LexA/Signal_pep-like_sf"/>
</dbReference>
<dbReference type="GO" id="GO:0006465">
    <property type="term" value="P:signal peptide processing"/>
    <property type="evidence" value="ECO:0007669"/>
    <property type="project" value="InterPro"/>
</dbReference>
<protein>
    <recommendedName>
        <fullName evidence="4 8">Signal peptidase I</fullName>
        <ecNumber evidence="4 8">3.4.21.89</ecNumber>
    </recommendedName>
</protein>
<dbReference type="AlphaFoldDB" id="A0A4V1CEN3"/>
<dbReference type="PRINTS" id="PR00727">
    <property type="entry name" value="LEADERPTASE"/>
</dbReference>
<dbReference type="PANTHER" id="PTHR43390">
    <property type="entry name" value="SIGNAL PEPTIDASE I"/>
    <property type="match status" value="1"/>
</dbReference>
<dbReference type="InterPro" id="IPR019756">
    <property type="entry name" value="Pept_S26A_signal_pept_1_Ser-AS"/>
</dbReference>
<evidence type="ECO:0000313" key="12">
    <source>
        <dbReference type="Proteomes" id="UP000296352"/>
    </source>
</evidence>
<dbReference type="InterPro" id="IPR019758">
    <property type="entry name" value="Pept_S26A_signal_pept_1_CS"/>
</dbReference>
<dbReference type="RefSeq" id="WP_136141411.1">
    <property type="nucleotide sequence ID" value="NZ_CP039247.1"/>
</dbReference>
<evidence type="ECO:0000256" key="7">
    <source>
        <dbReference type="PIRSR" id="PIRSR600223-1"/>
    </source>
</evidence>
<evidence type="ECO:0000256" key="5">
    <source>
        <dbReference type="ARBA" id="ARBA00022670"/>
    </source>
</evidence>
<dbReference type="PROSITE" id="PS00761">
    <property type="entry name" value="SPASE_I_3"/>
    <property type="match status" value="1"/>
</dbReference>
<feature type="transmembrane region" description="Helical" evidence="8">
    <location>
        <begin position="82"/>
        <end position="102"/>
    </location>
</feature>
<evidence type="ECO:0000256" key="3">
    <source>
        <dbReference type="ARBA" id="ARBA00009370"/>
    </source>
</evidence>
<dbReference type="SUPFAM" id="SSF51306">
    <property type="entry name" value="LexA/Signal peptidase"/>
    <property type="match status" value="1"/>
</dbReference>
<evidence type="ECO:0000256" key="1">
    <source>
        <dbReference type="ARBA" id="ARBA00000677"/>
    </source>
</evidence>